<dbReference type="GO" id="GO:0003676">
    <property type="term" value="F:nucleic acid binding"/>
    <property type="evidence" value="ECO:0007669"/>
    <property type="project" value="InterPro"/>
</dbReference>
<evidence type="ECO:0000313" key="2">
    <source>
        <dbReference type="Proteomes" id="UP000502823"/>
    </source>
</evidence>
<dbReference type="Pfam" id="PF01359">
    <property type="entry name" value="Transposase_1"/>
    <property type="match status" value="1"/>
</dbReference>
<dbReference type="Gene3D" id="3.30.420.10">
    <property type="entry name" value="Ribonuclease H-like superfamily/Ribonuclease H"/>
    <property type="match status" value="1"/>
</dbReference>
<proteinExistence type="predicted"/>
<protein>
    <submittedName>
        <fullName evidence="1">Uncharacterized protein</fullName>
    </submittedName>
</protein>
<dbReference type="Proteomes" id="UP000502823">
    <property type="component" value="Unassembled WGS sequence"/>
</dbReference>
<dbReference type="PANTHER" id="PTHR46060">
    <property type="entry name" value="MARINER MOS1 TRANSPOSASE-LIKE PROTEIN"/>
    <property type="match status" value="1"/>
</dbReference>
<accession>A0A6L2PQJ0</accession>
<evidence type="ECO:0000313" key="1">
    <source>
        <dbReference type="EMBL" id="GFG34534.1"/>
    </source>
</evidence>
<keyword evidence="2" id="KW-1185">Reference proteome</keyword>
<dbReference type="OrthoDB" id="10017160at2759"/>
<dbReference type="InterPro" id="IPR036397">
    <property type="entry name" value="RNaseH_sf"/>
</dbReference>
<organism evidence="1 2">
    <name type="scientific">Coptotermes formosanus</name>
    <name type="common">Formosan subterranean termite</name>
    <dbReference type="NCBI Taxonomy" id="36987"/>
    <lineage>
        <taxon>Eukaryota</taxon>
        <taxon>Metazoa</taxon>
        <taxon>Ecdysozoa</taxon>
        <taxon>Arthropoda</taxon>
        <taxon>Hexapoda</taxon>
        <taxon>Insecta</taxon>
        <taxon>Pterygota</taxon>
        <taxon>Neoptera</taxon>
        <taxon>Polyneoptera</taxon>
        <taxon>Dictyoptera</taxon>
        <taxon>Blattodea</taxon>
        <taxon>Blattoidea</taxon>
        <taxon>Termitoidae</taxon>
        <taxon>Rhinotermitidae</taxon>
        <taxon>Coptotermes</taxon>
    </lineage>
</organism>
<dbReference type="EMBL" id="BLKM01011812">
    <property type="protein sequence ID" value="GFG34534.1"/>
    <property type="molecule type" value="Genomic_DNA"/>
</dbReference>
<dbReference type="AlphaFoldDB" id="A0A6L2PQJ0"/>
<dbReference type="InterPro" id="IPR052709">
    <property type="entry name" value="Transposase-MT_Hybrid"/>
</dbReference>
<comment type="caution">
    <text evidence="1">The sequence shown here is derived from an EMBL/GenBank/DDBJ whole genome shotgun (WGS) entry which is preliminary data.</text>
</comment>
<dbReference type="InterPro" id="IPR001888">
    <property type="entry name" value="Transposase_1"/>
</dbReference>
<dbReference type="InParanoid" id="A0A6L2PQJ0"/>
<dbReference type="PANTHER" id="PTHR46060:SF1">
    <property type="entry name" value="MARINER MOS1 TRANSPOSASE-LIKE PROTEIN"/>
    <property type="match status" value="1"/>
</dbReference>
<sequence length="85" mass="10027">MVRHIEPETRRQSTDWHRPQFPRKKKLKMFPSAGKVMITVFGDCEGVILVDPMPRGKTVNADAYIRTLAEIRKRFKRVRPHKIPM</sequence>
<reference evidence="2" key="1">
    <citation type="submission" date="2020-01" db="EMBL/GenBank/DDBJ databases">
        <title>Draft genome sequence of the Termite Coptotermes fromosanus.</title>
        <authorList>
            <person name="Itakura S."/>
            <person name="Yosikawa Y."/>
            <person name="Umezawa K."/>
        </authorList>
    </citation>
    <scope>NUCLEOTIDE SEQUENCE [LARGE SCALE GENOMIC DNA]</scope>
</reference>
<name>A0A6L2PQJ0_COPFO</name>
<gene>
    <name evidence="1" type="ORF">Cfor_12302</name>
</gene>